<protein>
    <submittedName>
        <fullName evidence="1">Uncharacterized protein</fullName>
    </submittedName>
</protein>
<comment type="caution">
    <text evidence="1">The sequence shown here is derived from an EMBL/GenBank/DDBJ whole genome shotgun (WGS) entry which is preliminary data.</text>
</comment>
<sequence>MTGPHKLLTFTFSFKENVKVRIQITAGCPGAEVSKQPQTITLTPPCLNVCMMFFFLNFCHFSTGSIWPDLAPLGSLREHLDYCYFSTGTYCFGTSFLAGLS</sequence>
<reference evidence="1 2" key="1">
    <citation type="submission" date="2021-06" db="EMBL/GenBank/DDBJ databases">
        <authorList>
            <person name="Palmer J.M."/>
        </authorList>
    </citation>
    <scope>NUCLEOTIDE SEQUENCE [LARGE SCALE GENOMIC DNA]</scope>
    <source>
        <strain evidence="2">if_2019</strain>
        <tissue evidence="1">Muscle</tissue>
    </source>
</reference>
<dbReference type="EMBL" id="JAHRIQ010060781">
    <property type="protein sequence ID" value="MEQ2241329.1"/>
    <property type="molecule type" value="Genomic_DNA"/>
</dbReference>
<gene>
    <name evidence="1" type="ORF">ILYODFUR_024243</name>
</gene>
<keyword evidence="2" id="KW-1185">Reference proteome</keyword>
<name>A0ABV0U8P6_9TELE</name>
<organism evidence="1 2">
    <name type="scientific">Ilyodon furcidens</name>
    <name type="common">goldbreast splitfin</name>
    <dbReference type="NCBI Taxonomy" id="33524"/>
    <lineage>
        <taxon>Eukaryota</taxon>
        <taxon>Metazoa</taxon>
        <taxon>Chordata</taxon>
        <taxon>Craniata</taxon>
        <taxon>Vertebrata</taxon>
        <taxon>Euteleostomi</taxon>
        <taxon>Actinopterygii</taxon>
        <taxon>Neopterygii</taxon>
        <taxon>Teleostei</taxon>
        <taxon>Neoteleostei</taxon>
        <taxon>Acanthomorphata</taxon>
        <taxon>Ovalentaria</taxon>
        <taxon>Atherinomorphae</taxon>
        <taxon>Cyprinodontiformes</taxon>
        <taxon>Goodeidae</taxon>
        <taxon>Ilyodon</taxon>
    </lineage>
</organism>
<dbReference type="Proteomes" id="UP001482620">
    <property type="component" value="Unassembled WGS sequence"/>
</dbReference>
<accession>A0ABV0U8P6</accession>
<evidence type="ECO:0000313" key="2">
    <source>
        <dbReference type="Proteomes" id="UP001482620"/>
    </source>
</evidence>
<proteinExistence type="predicted"/>
<evidence type="ECO:0000313" key="1">
    <source>
        <dbReference type="EMBL" id="MEQ2241329.1"/>
    </source>
</evidence>